<feature type="transmembrane region" description="Helical" evidence="6">
    <location>
        <begin position="574"/>
        <end position="591"/>
    </location>
</feature>
<keyword evidence="2 6" id="KW-0812">Transmembrane</keyword>
<evidence type="ECO:0000313" key="9">
    <source>
        <dbReference type="EMBL" id="HIZ01525.1"/>
    </source>
</evidence>
<feature type="transmembrane region" description="Helical" evidence="6">
    <location>
        <begin position="658"/>
        <end position="678"/>
    </location>
</feature>
<feature type="transmembrane region" description="Helical" evidence="6">
    <location>
        <begin position="227"/>
        <end position="247"/>
    </location>
</feature>
<dbReference type="InterPro" id="IPR007816">
    <property type="entry name" value="ResB-like_domain"/>
</dbReference>
<dbReference type="GO" id="GO:0017004">
    <property type="term" value="P:cytochrome complex assembly"/>
    <property type="evidence" value="ECO:0007669"/>
    <property type="project" value="UniProtKB-KW"/>
</dbReference>
<protein>
    <submittedName>
        <fullName evidence="9">Cytochrome c biogenesis protein CcsA</fullName>
    </submittedName>
</protein>
<dbReference type="InterPro" id="IPR002541">
    <property type="entry name" value="Cyt_c_assembly"/>
</dbReference>
<feature type="transmembrane region" description="Helical" evidence="6">
    <location>
        <begin position="693"/>
        <end position="711"/>
    </location>
</feature>
<feature type="transmembrane region" description="Helical" evidence="6">
    <location>
        <begin position="70"/>
        <end position="90"/>
    </location>
</feature>
<dbReference type="Pfam" id="PF05140">
    <property type="entry name" value="ResB"/>
    <property type="match status" value="1"/>
</dbReference>
<keyword evidence="3" id="KW-0201">Cytochrome c-type biogenesis</keyword>
<dbReference type="GO" id="GO:0005886">
    <property type="term" value="C:plasma membrane"/>
    <property type="evidence" value="ECO:0007669"/>
    <property type="project" value="TreeGrafter"/>
</dbReference>
<feature type="transmembrane region" description="Helical" evidence="6">
    <location>
        <begin position="37"/>
        <end position="58"/>
    </location>
</feature>
<sequence length="749" mass="83944">MKGLKYLSFGGAAVLVLVLMTATVLEKLRGTAFALEAVYASPWFVGLWAVVAVASAVYVGRRLYRRVPTFVLHVSFLLILAGALVTHLFGKQGAVHLRQDAAEPLRTFTLSGGGEEPLPFGLSLREFRLEYYPGTTAPMDFVSRFTVTEADGTTREGEVSMNRIFRHRYYRFYQSRYDSDGRGATLSVAYDPWGIGFTYTGYALLLLACILFFFDRRSEFRRLCRHPLLRGSVACACLCLLSLPAVAASASDAPRALPRETAAAFGRLYVYYNDRICPLQTLAKDFTVKLCGKPSYKGLTPEQVLTGWFFYYDDWKAEPVIRIRSAAVRSLLGVEGRYARLTDFVGREGYKLDEDLLQRASAGERHALEEANEQFSLVSQVAAGSLWRLYPFVETEDSLSGRRHLRWLSLSDRLPRAMPLDEQSFVRGSMNYVAEQVARKDFVRVEKLVGKIRTYQERTAAGYLPSPLRFRAETLYNRLNNSRPLAFVSLTIGLLAFVYYCRRLVLRRRGQTWAGRVLAVLLLVELLFLGTTMTLRGLASGHLPLSNGHETMQLLAACALLLAWFFRRRLPLSVAFGFLLSGLALLVSMMGEANPQVTHLMPVLSSPLLSLHVVVIMLAYALLAFVMLNGVAALVLHLTARGEGSRTEVERLQVLSRLLLCPAVFLLALGIFIGAVWANVSWGRYWGWDPKEVWALVTLLVYAFALHPASLPRFRRPLFFHVFAVLAFLCVLVTYFGVNFLLGGMHSYA</sequence>
<proteinExistence type="predicted"/>
<keyword evidence="5 6" id="KW-0472">Membrane</keyword>
<evidence type="ECO:0000256" key="3">
    <source>
        <dbReference type="ARBA" id="ARBA00022748"/>
    </source>
</evidence>
<accession>A0A9D2A4X3</accession>
<evidence type="ECO:0000259" key="8">
    <source>
        <dbReference type="Pfam" id="PF05140"/>
    </source>
</evidence>
<dbReference type="EMBL" id="DXCK01000063">
    <property type="protein sequence ID" value="HIZ01525.1"/>
    <property type="molecule type" value="Genomic_DNA"/>
</dbReference>
<dbReference type="AlphaFoldDB" id="A0A9D2A4X3"/>
<feature type="transmembrane region" description="Helical" evidence="6">
    <location>
        <begin position="7"/>
        <end position="25"/>
    </location>
</feature>
<dbReference type="PANTHER" id="PTHR30071:SF1">
    <property type="entry name" value="CYTOCHROME B_B6 PROTEIN-RELATED"/>
    <property type="match status" value="1"/>
</dbReference>
<feature type="domain" description="Cytochrome c assembly protein" evidence="7">
    <location>
        <begin position="546"/>
        <end position="746"/>
    </location>
</feature>
<evidence type="ECO:0000313" key="10">
    <source>
        <dbReference type="Proteomes" id="UP000824023"/>
    </source>
</evidence>
<gene>
    <name evidence="9" type="primary">ccsA</name>
    <name evidence="9" type="ORF">H9819_04630</name>
</gene>
<feature type="transmembrane region" description="Helical" evidence="6">
    <location>
        <begin position="513"/>
        <end position="531"/>
    </location>
</feature>
<dbReference type="InterPro" id="IPR045062">
    <property type="entry name" value="Cyt_c_biogenesis_CcsA/CcmC"/>
</dbReference>
<feature type="transmembrane region" description="Helical" evidence="6">
    <location>
        <begin position="484"/>
        <end position="501"/>
    </location>
</feature>
<dbReference type="GO" id="GO:0020037">
    <property type="term" value="F:heme binding"/>
    <property type="evidence" value="ECO:0007669"/>
    <property type="project" value="InterPro"/>
</dbReference>
<reference evidence="9" key="1">
    <citation type="journal article" date="2021" name="PeerJ">
        <title>Extensive microbial diversity within the chicken gut microbiome revealed by metagenomics and culture.</title>
        <authorList>
            <person name="Gilroy R."/>
            <person name="Ravi A."/>
            <person name="Getino M."/>
            <person name="Pursley I."/>
            <person name="Horton D.L."/>
            <person name="Alikhan N.F."/>
            <person name="Baker D."/>
            <person name="Gharbi K."/>
            <person name="Hall N."/>
            <person name="Watson M."/>
            <person name="Adriaenssens E.M."/>
            <person name="Foster-Nyarko E."/>
            <person name="Jarju S."/>
            <person name="Secka A."/>
            <person name="Antonio M."/>
            <person name="Oren A."/>
            <person name="Chaudhuri R.R."/>
            <person name="La Ragione R."/>
            <person name="Hildebrand F."/>
            <person name="Pallen M.J."/>
        </authorList>
    </citation>
    <scope>NUCLEOTIDE SEQUENCE</scope>
    <source>
        <strain evidence="9">ChiHjej12B11-24981</strain>
    </source>
</reference>
<comment type="subcellular location">
    <subcellularLocation>
        <location evidence="1">Membrane</location>
        <topology evidence="1">Multi-pass membrane protein</topology>
    </subcellularLocation>
</comment>
<dbReference type="Proteomes" id="UP000824023">
    <property type="component" value="Unassembled WGS sequence"/>
</dbReference>
<evidence type="ECO:0000256" key="1">
    <source>
        <dbReference type="ARBA" id="ARBA00004141"/>
    </source>
</evidence>
<keyword evidence="4 6" id="KW-1133">Transmembrane helix</keyword>
<feature type="transmembrane region" description="Helical" evidence="6">
    <location>
        <begin position="551"/>
        <end position="567"/>
    </location>
</feature>
<evidence type="ECO:0000256" key="6">
    <source>
        <dbReference type="SAM" id="Phobius"/>
    </source>
</evidence>
<dbReference type="PANTHER" id="PTHR30071">
    <property type="entry name" value="HEME EXPORTER PROTEIN C"/>
    <property type="match status" value="1"/>
</dbReference>
<feature type="transmembrane region" description="Helical" evidence="6">
    <location>
        <begin position="611"/>
        <end position="638"/>
    </location>
</feature>
<comment type="caution">
    <text evidence="9">The sequence shown here is derived from an EMBL/GenBank/DDBJ whole genome shotgun (WGS) entry which is preliminary data.</text>
</comment>
<dbReference type="Pfam" id="PF01578">
    <property type="entry name" value="Cytochrom_C_asm"/>
    <property type="match status" value="1"/>
</dbReference>
<evidence type="ECO:0000256" key="2">
    <source>
        <dbReference type="ARBA" id="ARBA00022692"/>
    </source>
</evidence>
<feature type="transmembrane region" description="Helical" evidence="6">
    <location>
        <begin position="718"/>
        <end position="742"/>
    </location>
</feature>
<reference evidence="9" key="2">
    <citation type="submission" date="2021-04" db="EMBL/GenBank/DDBJ databases">
        <authorList>
            <person name="Gilroy R."/>
        </authorList>
    </citation>
    <scope>NUCLEOTIDE SEQUENCE</scope>
    <source>
        <strain evidence="9">ChiHjej12B11-24981</strain>
    </source>
</reference>
<name>A0A9D2A4X3_9BACE</name>
<organism evidence="9 10">
    <name type="scientific">Candidatus Bacteroides merdipullorum</name>
    <dbReference type="NCBI Taxonomy" id="2838474"/>
    <lineage>
        <taxon>Bacteria</taxon>
        <taxon>Pseudomonadati</taxon>
        <taxon>Bacteroidota</taxon>
        <taxon>Bacteroidia</taxon>
        <taxon>Bacteroidales</taxon>
        <taxon>Bacteroidaceae</taxon>
        <taxon>Bacteroides</taxon>
    </lineage>
</organism>
<evidence type="ECO:0000256" key="5">
    <source>
        <dbReference type="ARBA" id="ARBA00023136"/>
    </source>
</evidence>
<evidence type="ECO:0000259" key="7">
    <source>
        <dbReference type="Pfam" id="PF01578"/>
    </source>
</evidence>
<evidence type="ECO:0000256" key="4">
    <source>
        <dbReference type="ARBA" id="ARBA00022989"/>
    </source>
</evidence>
<feature type="domain" description="ResB-like" evidence="8">
    <location>
        <begin position="57"/>
        <end position="183"/>
    </location>
</feature>
<feature type="transmembrane region" description="Helical" evidence="6">
    <location>
        <begin position="193"/>
        <end position="215"/>
    </location>
</feature>